<keyword evidence="2" id="KW-1185">Reference proteome</keyword>
<accession>A0A1M6T0R1</accession>
<proteinExistence type="predicted"/>
<dbReference type="OrthoDB" id="9780579at2"/>
<dbReference type="AlphaFoldDB" id="A0A1M6T0R1"/>
<dbReference type="EMBL" id="LT670846">
    <property type="protein sequence ID" value="SHK50507.1"/>
    <property type="molecule type" value="Genomic_DNA"/>
</dbReference>
<organism evidence="1 2">
    <name type="scientific">Thermocrinis minervae</name>
    <dbReference type="NCBI Taxonomy" id="381751"/>
    <lineage>
        <taxon>Bacteria</taxon>
        <taxon>Pseudomonadati</taxon>
        <taxon>Aquificota</taxon>
        <taxon>Aquificia</taxon>
        <taxon>Aquificales</taxon>
        <taxon>Aquificaceae</taxon>
        <taxon>Thermocrinis</taxon>
    </lineage>
</organism>
<evidence type="ECO:0000313" key="2">
    <source>
        <dbReference type="Proteomes" id="UP000189810"/>
    </source>
</evidence>
<dbReference type="RefSeq" id="WP_079654351.1">
    <property type="nucleotide sequence ID" value="NZ_LT670846.1"/>
</dbReference>
<evidence type="ECO:0008006" key="3">
    <source>
        <dbReference type="Google" id="ProtNLM"/>
    </source>
</evidence>
<dbReference type="InterPro" id="IPR021890">
    <property type="entry name" value="DUF3501"/>
</dbReference>
<name>A0A1M6T0R1_9AQUI</name>
<reference evidence="1 2" key="1">
    <citation type="submission" date="2016-11" db="EMBL/GenBank/DDBJ databases">
        <authorList>
            <person name="Jaros S."/>
            <person name="Januszkiewicz K."/>
            <person name="Wedrychowicz H."/>
        </authorList>
    </citation>
    <scope>NUCLEOTIDE SEQUENCE [LARGE SCALE GENOMIC DNA]</scope>
    <source>
        <strain evidence="1 2">DSM 19557</strain>
    </source>
</reference>
<dbReference type="Proteomes" id="UP000189810">
    <property type="component" value="Chromosome I"/>
</dbReference>
<evidence type="ECO:0000313" key="1">
    <source>
        <dbReference type="EMBL" id="SHK50507.1"/>
    </source>
</evidence>
<gene>
    <name evidence="1" type="ORF">SAMN05444391_1248</name>
</gene>
<protein>
    <recommendedName>
        <fullName evidence="3">DUF3501 domain-containing protein</fullName>
    </recommendedName>
</protein>
<sequence length="195" mass="23482">MRKVTREDILNIYEYEKVREEKRKEIIELKKNRRLFVGPLVHLVFENTQTVWFQIQEMIRTERMVKEEEIQQEIEIYNELIPEKNQLSITMFIEIPDENERKQMLPKLVGIHDSLYFDIGGKHIIKAVADERSEKDYEYGKTAVVHFLKLTLTDEQKEDFKKMPIRVYIDHPNYKAEAEVPQKVKEELIKDLESE</sequence>
<dbReference type="Pfam" id="PF12007">
    <property type="entry name" value="DUF3501"/>
    <property type="match status" value="1"/>
</dbReference>
<dbReference type="STRING" id="381751.SAMN05444391_1248"/>